<dbReference type="WBParaSite" id="MBELARI_LOCUS691">
    <property type="protein sequence ID" value="MBELARI_LOCUS691"/>
    <property type="gene ID" value="MBELARI_LOCUS691"/>
</dbReference>
<keyword evidence="2" id="KW-0645">Protease</keyword>
<dbReference type="GO" id="GO:0008234">
    <property type="term" value="F:cysteine-type peptidase activity"/>
    <property type="evidence" value="ECO:0007669"/>
    <property type="project" value="UniProtKB-KW"/>
</dbReference>
<dbReference type="InterPro" id="IPR039417">
    <property type="entry name" value="Peptidase_C1A_papain-like"/>
</dbReference>
<dbReference type="GO" id="GO:0006508">
    <property type="term" value="P:proteolysis"/>
    <property type="evidence" value="ECO:0007669"/>
    <property type="project" value="UniProtKB-KW"/>
</dbReference>
<accession>A0AAF3JAP7</accession>
<dbReference type="SUPFAM" id="SSF54001">
    <property type="entry name" value="Cysteine proteinases"/>
    <property type="match status" value="1"/>
</dbReference>
<feature type="compositionally biased region" description="Low complexity" evidence="5">
    <location>
        <begin position="31"/>
        <end position="57"/>
    </location>
</feature>
<keyword evidence="6" id="KW-0732">Signal</keyword>
<feature type="signal peptide" evidence="6">
    <location>
        <begin position="1"/>
        <end position="19"/>
    </location>
</feature>
<dbReference type="CDD" id="cd02248">
    <property type="entry name" value="Peptidase_C1A"/>
    <property type="match status" value="1"/>
</dbReference>
<dbReference type="PRINTS" id="PR00705">
    <property type="entry name" value="PAPAIN"/>
</dbReference>
<sequence>MRLLLFLGIFFVLTIFCEDESTTKPDEETTTENLDQTTTVENPDQTTTVENLDETTTQGDGDLTTEASTDQPTTENPFDFEDDETEEEEINEIVAQEPIPDQTPIGEFVVEVKLEPLELDSDDEKELDDHKDDFIKFHKKFKQNIKKAKLKEAAKNFKANNKKLRAKRKLKKNFKLGMHPFMHLSDEKIQKLFMKKSQIVKQKKPKLKKVGNQRKTPKKAQPKKAQPKKAQPKKAAQRAPPRAPAQKKRALKAAVLPKAFDWRTKNVLNAVKDQGSCGSCWTFSATVTVEANYAMKYKKKIDLSEQQLTCVYNESTICEGGFPDEALKYLQTHGGQTTEAAFPYSQAHKSTCKKVTPKALVASVGDLLPFGMAKVKQALIKNGPISFGMFVNDDFMNYEAGIFDSPCTAKDDGGHAMAIVGYGQEAGVPYWIVRNQWGRDWGENGHIRIKAGQNLCDIESWFMIQAKVK</sequence>
<evidence type="ECO:0000256" key="6">
    <source>
        <dbReference type="SAM" id="SignalP"/>
    </source>
</evidence>
<keyword evidence="8" id="KW-1185">Reference proteome</keyword>
<evidence type="ECO:0000259" key="7">
    <source>
        <dbReference type="SMART" id="SM00645"/>
    </source>
</evidence>
<dbReference type="InterPro" id="IPR025660">
    <property type="entry name" value="Pept_his_AS"/>
</dbReference>
<feature type="compositionally biased region" description="Basic residues" evidence="5">
    <location>
        <begin position="201"/>
        <end position="236"/>
    </location>
</feature>
<keyword evidence="3" id="KW-0378">Hydrolase</keyword>
<dbReference type="InterPro" id="IPR000668">
    <property type="entry name" value="Peptidase_C1A_C"/>
</dbReference>
<dbReference type="PROSITE" id="PS00639">
    <property type="entry name" value="THIOL_PROTEASE_HIS"/>
    <property type="match status" value="1"/>
</dbReference>
<dbReference type="InterPro" id="IPR038765">
    <property type="entry name" value="Papain-like_cys_pep_sf"/>
</dbReference>
<dbReference type="Pfam" id="PF00112">
    <property type="entry name" value="Peptidase_C1"/>
    <property type="match status" value="1"/>
</dbReference>
<feature type="region of interest" description="Disordered" evidence="5">
    <location>
        <begin position="199"/>
        <end position="250"/>
    </location>
</feature>
<dbReference type="InterPro" id="IPR013128">
    <property type="entry name" value="Peptidase_C1A"/>
</dbReference>
<evidence type="ECO:0000256" key="5">
    <source>
        <dbReference type="SAM" id="MobiDB-lite"/>
    </source>
</evidence>
<dbReference type="Proteomes" id="UP000887575">
    <property type="component" value="Unassembled WGS sequence"/>
</dbReference>
<feature type="domain" description="Peptidase C1A papain C-terminal" evidence="7">
    <location>
        <begin position="256"/>
        <end position="461"/>
    </location>
</feature>
<name>A0AAF3JAP7_9BILA</name>
<dbReference type="AlphaFoldDB" id="A0AAF3JAP7"/>
<evidence type="ECO:0000256" key="3">
    <source>
        <dbReference type="ARBA" id="ARBA00022801"/>
    </source>
</evidence>
<protein>
    <recommendedName>
        <fullName evidence="7">Peptidase C1A papain C-terminal domain-containing protein</fullName>
    </recommendedName>
</protein>
<organism evidence="8 9">
    <name type="scientific">Mesorhabditis belari</name>
    <dbReference type="NCBI Taxonomy" id="2138241"/>
    <lineage>
        <taxon>Eukaryota</taxon>
        <taxon>Metazoa</taxon>
        <taxon>Ecdysozoa</taxon>
        <taxon>Nematoda</taxon>
        <taxon>Chromadorea</taxon>
        <taxon>Rhabditida</taxon>
        <taxon>Rhabditina</taxon>
        <taxon>Rhabditomorpha</taxon>
        <taxon>Rhabditoidea</taxon>
        <taxon>Rhabditidae</taxon>
        <taxon>Mesorhabditinae</taxon>
        <taxon>Mesorhabditis</taxon>
    </lineage>
</organism>
<reference evidence="9" key="1">
    <citation type="submission" date="2024-02" db="UniProtKB">
        <authorList>
            <consortium name="WormBaseParasite"/>
        </authorList>
    </citation>
    <scope>IDENTIFICATION</scope>
</reference>
<dbReference type="PROSITE" id="PS00139">
    <property type="entry name" value="THIOL_PROTEASE_CYS"/>
    <property type="match status" value="1"/>
</dbReference>
<dbReference type="Gene3D" id="3.90.70.10">
    <property type="entry name" value="Cysteine proteinases"/>
    <property type="match status" value="1"/>
</dbReference>
<feature type="chain" id="PRO_5042178243" description="Peptidase C1A papain C-terminal domain-containing protein" evidence="6">
    <location>
        <begin position="20"/>
        <end position="469"/>
    </location>
</feature>
<evidence type="ECO:0000256" key="1">
    <source>
        <dbReference type="ARBA" id="ARBA00008455"/>
    </source>
</evidence>
<evidence type="ECO:0000313" key="9">
    <source>
        <dbReference type="WBParaSite" id="MBELARI_LOCUS691"/>
    </source>
</evidence>
<evidence type="ECO:0000256" key="2">
    <source>
        <dbReference type="ARBA" id="ARBA00022670"/>
    </source>
</evidence>
<keyword evidence="4" id="KW-0788">Thiol protease</keyword>
<comment type="similarity">
    <text evidence="1">Belongs to the peptidase C1 family.</text>
</comment>
<feature type="region of interest" description="Disordered" evidence="5">
    <location>
        <begin position="22"/>
        <end position="86"/>
    </location>
</feature>
<dbReference type="InterPro" id="IPR000169">
    <property type="entry name" value="Pept_cys_AS"/>
</dbReference>
<evidence type="ECO:0000256" key="4">
    <source>
        <dbReference type="ARBA" id="ARBA00022807"/>
    </source>
</evidence>
<dbReference type="SMART" id="SM00645">
    <property type="entry name" value="Pept_C1"/>
    <property type="match status" value="1"/>
</dbReference>
<proteinExistence type="inferred from homology"/>
<evidence type="ECO:0000313" key="8">
    <source>
        <dbReference type="Proteomes" id="UP000887575"/>
    </source>
</evidence>
<dbReference type="PANTHER" id="PTHR12411">
    <property type="entry name" value="CYSTEINE PROTEASE FAMILY C1-RELATED"/>
    <property type="match status" value="1"/>
</dbReference>